<dbReference type="EMBL" id="WHOC01000149">
    <property type="protein sequence ID" value="NOU89512.1"/>
    <property type="molecule type" value="Genomic_DNA"/>
</dbReference>
<dbReference type="NCBIfam" id="NF033880">
    <property type="entry name" value="Prli42"/>
    <property type="match status" value="1"/>
</dbReference>
<accession>A0ABX1Z8A4</accession>
<keyword evidence="1" id="KW-0812">Transmembrane</keyword>
<dbReference type="Proteomes" id="UP000658690">
    <property type="component" value="Unassembled WGS sequence"/>
</dbReference>
<name>A0ABX1Z8A4_9BACL</name>
<keyword evidence="3" id="KW-1185">Reference proteome</keyword>
<proteinExistence type="predicted"/>
<reference evidence="2 3" key="1">
    <citation type="submission" date="2019-10" db="EMBL/GenBank/DDBJ databases">
        <title>Description of Paenibacillus choica sp. nov.</title>
        <authorList>
            <person name="Carlier A."/>
            <person name="Qi S."/>
        </authorList>
    </citation>
    <scope>NUCLEOTIDE SEQUENCE [LARGE SCALE GENOMIC DNA]</scope>
    <source>
        <strain evidence="2 3">LMG 31460</strain>
    </source>
</reference>
<evidence type="ECO:0000313" key="2">
    <source>
        <dbReference type="EMBL" id="NOU89512.1"/>
    </source>
</evidence>
<sequence length="52" mass="6111">MSYNKTVQAFSRKRSESSLLQNKRWFKIVIYVMLLTMLLSSILFTAGLFFDS</sequence>
<gene>
    <name evidence="2" type="primary">prli42</name>
    <name evidence="2" type="ORF">GC102_27750</name>
</gene>
<protein>
    <submittedName>
        <fullName evidence="2">Stressosome-associated protein Prli42</fullName>
    </submittedName>
</protein>
<keyword evidence="1" id="KW-1133">Transmembrane helix</keyword>
<evidence type="ECO:0000313" key="3">
    <source>
        <dbReference type="Proteomes" id="UP000658690"/>
    </source>
</evidence>
<feature type="transmembrane region" description="Helical" evidence="1">
    <location>
        <begin position="28"/>
        <end position="50"/>
    </location>
</feature>
<dbReference type="InterPro" id="IPR049722">
    <property type="entry name" value="Prli42-like"/>
</dbReference>
<evidence type="ECO:0000256" key="1">
    <source>
        <dbReference type="SAM" id="Phobius"/>
    </source>
</evidence>
<keyword evidence="1" id="KW-0472">Membrane</keyword>
<organism evidence="2 3">
    <name type="scientific">Paenibacillus germinis</name>
    <dbReference type="NCBI Taxonomy" id="2654979"/>
    <lineage>
        <taxon>Bacteria</taxon>
        <taxon>Bacillati</taxon>
        <taxon>Bacillota</taxon>
        <taxon>Bacilli</taxon>
        <taxon>Bacillales</taxon>
        <taxon>Paenibacillaceae</taxon>
        <taxon>Paenibacillus</taxon>
    </lineage>
</organism>
<comment type="caution">
    <text evidence="2">The sequence shown here is derived from an EMBL/GenBank/DDBJ whole genome shotgun (WGS) entry which is preliminary data.</text>
</comment>